<dbReference type="EMBL" id="CM029038">
    <property type="protein sequence ID" value="KAG2649475.1"/>
    <property type="molecule type" value="Genomic_DNA"/>
</dbReference>
<keyword evidence="4" id="KW-1185">Reference proteome</keyword>
<name>A0A8T0WQ92_PANVG</name>
<feature type="domain" description="FAR1" evidence="2">
    <location>
        <begin position="125"/>
        <end position="206"/>
    </location>
</feature>
<accession>A0A8T0WQ92</accession>
<organism evidence="3 4">
    <name type="scientific">Panicum virgatum</name>
    <name type="common">Blackwell switchgrass</name>
    <dbReference type="NCBI Taxonomy" id="38727"/>
    <lineage>
        <taxon>Eukaryota</taxon>
        <taxon>Viridiplantae</taxon>
        <taxon>Streptophyta</taxon>
        <taxon>Embryophyta</taxon>
        <taxon>Tracheophyta</taxon>
        <taxon>Spermatophyta</taxon>
        <taxon>Magnoliopsida</taxon>
        <taxon>Liliopsida</taxon>
        <taxon>Poales</taxon>
        <taxon>Poaceae</taxon>
        <taxon>PACMAD clade</taxon>
        <taxon>Panicoideae</taxon>
        <taxon>Panicodae</taxon>
        <taxon>Paniceae</taxon>
        <taxon>Panicinae</taxon>
        <taxon>Panicum</taxon>
        <taxon>Panicum sect. Hiantes</taxon>
    </lineage>
</organism>
<gene>
    <name evidence="3" type="ORF">PVAP13_1NG113538</name>
</gene>
<proteinExistence type="predicted"/>
<sequence length="241" mass="26234">MEEGLRCEALPGDGHAADGAEGSDGHAVDGTAGGDGHATDGAEGGVPATSLGDREQAILSSSILRLNAPSANHDVACDRGEEEQQIPHVGAVEIEVPNEDVVDKYAEMAPKVGMTFDCEKKAYEMYNTYAGLVGFSVRKSRTKRRKSDDSLSQKYFVCSGQGLRKNEASQKDITRTCCDARVQFSISKENVWTMQKIVVEHNHYLASPNKIHKLRSQREIIEADRKLIGQAQRSGMKPSQV</sequence>
<evidence type="ECO:0000256" key="1">
    <source>
        <dbReference type="SAM" id="MobiDB-lite"/>
    </source>
</evidence>
<evidence type="ECO:0000313" key="3">
    <source>
        <dbReference type="EMBL" id="KAG2649475.1"/>
    </source>
</evidence>
<dbReference type="PANTHER" id="PTHR46328">
    <property type="entry name" value="FAR-RED IMPAIRED RESPONSIVE (FAR1) FAMILY PROTEIN-RELATED"/>
    <property type="match status" value="1"/>
</dbReference>
<dbReference type="OrthoDB" id="690128at2759"/>
<protein>
    <recommendedName>
        <fullName evidence="2">FAR1 domain-containing protein</fullName>
    </recommendedName>
</protein>
<feature type="compositionally biased region" description="Basic and acidic residues" evidence="1">
    <location>
        <begin position="15"/>
        <end position="27"/>
    </location>
</feature>
<feature type="region of interest" description="Disordered" evidence="1">
    <location>
        <begin position="1"/>
        <end position="49"/>
    </location>
</feature>
<evidence type="ECO:0000259" key="2">
    <source>
        <dbReference type="Pfam" id="PF03101"/>
    </source>
</evidence>
<dbReference type="InterPro" id="IPR004330">
    <property type="entry name" value="FAR1_DNA_bnd_dom"/>
</dbReference>
<dbReference type="AlphaFoldDB" id="A0A8T0WQ92"/>
<reference evidence="3" key="1">
    <citation type="submission" date="2020-05" db="EMBL/GenBank/DDBJ databases">
        <title>WGS assembly of Panicum virgatum.</title>
        <authorList>
            <person name="Lovell J.T."/>
            <person name="Jenkins J."/>
            <person name="Shu S."/>
            <person name="Juenger T.E."/>
            <person name="Schmutz J."/>
        </authorList>
    </citation>
    <scope>NUCLEOTIDE SEQUENCE</scope>
    <source>
        <strain evidence="3">AP13</strain>
    </source>
</reference>
<evidence type="ECO:0000313" key="4">
    <source>
        <dbReference type="Proteomes" id="UP000823388"/>
    </source>
</evidence>
<dbReference type="PANTHER" id="PTHR46328:SF27">
    <property type="entry name" value="OS12G0287500 PROTEIN"/>
    <property type="match status" value="1"/>
</dbReference>
<comment type="caution">
    <text evidence="3">The sequence shown here is derived from an EMBL/GenBank/DDBJ whole genome shotgun (WGS) entry which is preliminary data.</text>
</comment>
<dbReference type="Proteomes" id="UP000823388">
    <property type="component" value="Chromosome 1N"/>
</dbReference>
<dbReference type="Pfam" id="PF03101">
    <property type="entry name" value="FAR1"/>
    <property type="match status" value="1"/>
</dbReference>